<dbReference type="InterPro" id="IPR000209">
    <property type="entry name" value="Peptidase_S8/S53_dom"/>
</dbReference>
<evidence type="ECO:0000259" key="10">
    <source>
        <dbReference type="Pfam" id="PF02225"/>
    </source>
</evidence>
<keyword evidence="3 8" id="KW-0732">Signal</keyword>
<keyword evidence="5 7" id="KW-0720">Serine protease</keyword>
<comment type="caution">
    <text evidence="13">The sequence shown here is derived from an EMBL/GenBank/DDBJ whole genome shotgun (WGS) entry which is preliminary data.</text>
</comment>
<dbReference type="CDD" id="cd04852">
    <property type="entry name" value="Peptidases_S8_3"/>
    <property type="match status" value="1"/>
</dbReference>
<dbReference type="Pfam" id="PF05922">
    <property type="entry name" value="Inhibitor_I9"/>
    <property type="match status" value="1"/>
</dbReference>
<dbReference type="Gene3D" id="3.50.30.30">
    <property type="match status" value="1"/>
</dbReference>
<dbReference type="CDD" id="cd02120">
    <property type="entry name" value="PA_subtilisin_like"/>
    <property type="match status" value="1"/>
</dbReference>
<dbReference type="InterPro" id="IPR010259">
    <property type="entry name" value="S8pro/Inhibitor_I9"/>
</dbReference>
<dbReference type="InterPro" id="IPR034197">
    <property type="entry name" value="Peptidases_S8_3"/>
</dbReference>
<keyword evidence="4 7" id="KW-0378">Hydrolase</keyword>
<dbReference type="EMBL" id="MJBS01000063">
    <property type="protein sequence ID" value="OHE96948.1"/>
    <property type="molecule type" value="Genomic_DNA"/>
</dbReference>
<evidence type="ECO:0000256" key="6">
    <source>
        <dbReference type="PIRSR" id="PIRSR615500-1"/>
    </source>
</evidence>
<evidence type="ECO:0000256" key="8">
    <source>
        <dbReference type="SAM" id="SignalP"/>
    </source>
</evidence>
<dbReference type="GeneID" id="34560878"/>
<feature type="domain" description="Subtilisin-like protease fibronectin type-III" evidence="12">
    <location>
        <begin position="673"/>
        <end position="778"/>
    </location>
</feature>
<dbReference type="Pfam" id="PF02225">
    <property type="entry name" value="PA"/>
    <property type="match status" value="1"/>
</dbReference>
<dbReference type="PANTHER" id="PTHR10795">
    <property type="entry name" value="PROPROTEIN CONVERTASE SUBTILISIN/KEXIN"/>
    <property type="match status" value="1"/>
</dbReference>
<dbReference type="GO" id="GO:0004252">
    <property type="term" value="F:serine-type endopeptidase activity"/>
    <property type="evidence" value="ECO:0007669"/>
    <property type="project" value="UniProtKB-UniRule"/>
</dbReference>
<evidence type="ECO:0000259" key="9">
    <source>
        <dbReference type="Pfam" id="PF00082"/>
    </source>
</evidence>
<dbReference type="SUPFAM" id="SSF54897">
    <property type="entry name" value="Protease propeptides/inhibitors"/>
    <property type="match status" value="1"/>
</dbReference>
<dbReference type="AlphaFoldDB" id="A0A1G4B675"/>
<evidence type="ECO:0000256" key="3">
    <source>
        <dbReference type="ARBA" id="ARBA00022729"/>
    </source>
</evidence>
<dbReference type="OrthoDB" id="206201at2759"/>
<feature type="chain" id="PRO_5009602512" evidence="8">
    <location>
        <begin position="21"/>
        <end position="789"/>
    </location>
</feature>
<evidence type="ECO:0000259" key="11">
    <source>
        <dbReference type="Pfam" id="PF05922"/>
    </source>
</evidence>
<dbReference type="InterPro" id="IPR003137">
    <property type="entry name" value="PA_domain"/>
</dbReference>
<comment type="similarity">
    <text evidence="1 7">Belongs to the peptidase S8 family.</text>
</comment>
<evidence type="ECO:0000256" key="7">
    <source>
        <dbReference type="PROSITE-ProRule" id="PRU01240"/>
    </source>
</evidence>
<dbReference type="PRINTS" id="PR00723">
    <property type="entry name" value="SUBTILISIN"/>
</dbReference>
<evidence type="ECO:0000256" key="2">
    <source>
        <dbReference type="ARBA" id="ARBA00022670"/>
    </source>
</evidence>
<dbReference type="PROSITE" id="PS51892">
    <property type="entry name" value="SUBTILASE"/>
    <property type="match status" value="1"/>
</dbReference>
<feature type="domain" description="Peptidase S8/S53" evidence="9">
    <location>
        <begin position="137"/>
        <end position="616"/>
    </location>
</feature>
<sequence>MAKAFLTLLLGSLLAGAAHGTKLRKTYIVQLKKPGVQPGNQFDASLVSVSASPADKSYSYTNAANGYAAKLTVEQANALRNRGDVLSVTPDQVYVLHTTRTPAFLGLDDASLLGRGLELDPSSYLDERGDSGINPESNLIIGMIDSGVRPENPSFNDYGMPPVPAGWKGECETTVDFPATSCNKKLIGARVFNKGYEAFFSNDSGFFNWTTESKSPRDDDGHGSHTASTAAGAAVPNAGFFGQASGTARGMALHARLSTYKVCGLQACILSDIIAGIDKAIEDGVNVMSISLGTNSTPHFDVMSVASFAAAQKGIFVSISAGNDGPAAGTVVNSEPWVLSVGASTLDREFPSQVILGNGKTYEGASLYVNGSVADVKPLTPGEVLPLIHSSQAGLGNVTSANLCLDGSLDPAKVAGKVVVCVRGENARVEKGLVVKTAGGRGMVLVNAPKDGDELIADAHLLPALQLTATDGDAVSVYAKIGNGTAILEFKGSVFGIPAPKMASFSGRGPNALLPPILKPDITAPGVSILAAWSLKGPTSLDVDTRKVNQNIISGTSMSCPHLSGIVTFIMGRRPGWSPAAVRSAIMTTAYTTTKGTNSPLVDSHDNTPATPFAYGSGHVNPMAALNPGLIYDIAPADYLDSLCAIDPEPSFVQAFAGNNFTCASNKTYSLYNLNYPSFSAAYGIDTAPASDGSYTATFKRILTNVGGASTYKAQISLNDTGSVKASVEPETLTFKAAGEKKTFKLTVKMSSPPKPDALSSGRLVWSDGNHVVSSALAFAWGIPDSGDA</sequence>
<evidence type="ECO:0000259" key="12">
    <source>
        <dbReference type="Pfam" id="PF17766"/>
    </source>
</evidence>
<proteinExistence type="inferred from homology"/>
<name>A0A1G4B675_9PEZI</name>
<dbReference type="Proteomes" id="UP000176998">
    <property type="component" value="Unassembled WGS sequence"/>
</dbReference>
<feature type="active site" description="Charge relay system" evidence="6 7">
    <location>
        <position position="222"/>
    </location>
</feature>
<dbReference type="Pfam" id="PF00082">
    <property type="entry name" value="Peptidase_S8"/>
    <property type="match status" value="1"/>
</dbReference>
<organism evidence="13 14">
    <name type="scientific">Colletotrichum orchidophilum</name>
    <dbReference type="NCBI Taxonomy" id="1209926"/>
    <lineage>
        <taxon>Eukaryota</taxon>
        <taxon>Fungi</taxon>
        <taxon>Dikarya</taxon>
        <taxon>Ascomycota</taxon>
        <taxon>Pezizomycotina</taxon>
        <taxon>Sordariomycetes</taxon>
        <taxon>Hypocreomycetidae</taxon>
        <taxon>Glomerellales</taxon>
        <taxon>Glomerellaceae</taxon>
        <taxon>Colletotrichum</taxon>
    </lineage>
</organism>
<dbReference type="InterPro" id="IPR015500">
    <property type="entry name" value="Peptidase_S8_subtilisin-rel"/>
</dbReference>
<dbReference type="RefSeq" id="XP_022474104.1">
    <property type="nucleotide sequence ID" value="XM_022619368.1"/>
</dbReference>
<dbReference type="InterPro" id="IPR045051">
    <property type="entry name" value="SBT"/>
</dbReference>
<dbReference type="Pfam" id="PF17766">
    <property type="entry name" value="fn3_6"/>
    <property type="match status" value="1"/>
</dbReference>
<dbReference type="SUPFAM" id="SSF52743">
    <property type="entry name" value="Subtilisin-like"/>
    <property type="match status" value="1"/>
</dbReference>
<feature type="domain" description="PA" evidence="10">
    <location>
        <begin position="401"/>
        <end position="474"/>
    </location>
</feature>
<dbReference type="STRING" id="1209926.A0A1G4B675"/>
<reference evidence="13 14" key="1">
    <citation type="submission" date="2016-09" db="EMBL/GenBank/DDBJ databases">
        <authorList>
            <person name="Capua I."/>
            <person name="De Benedictis P."/>
            <person name="Joannis T."/>
            <person name="Lombin L.H."/>
            <person name="Cattoli G."/>
        </authorList>
    </citation>
    <scope>NUCLEOTIDE SEQUENCE [LARGE SCALE GENOMIC DNA]</scope>
    <source>
        <strain evidence="13 14">IMI 309357</strain>
    </source>
</reference>
<dbReference type="GO" id="GO:0006508">
    <property type="term" value="P:proteolysis"/>
    <property type="evidence" value="ECO:0007669"/>
    <property type="project" value="UniProtKB-KW"/>
</dbReference>
<dbReference type="Gene3D" id="3.40.50.200">
    <property type="entry name" value="Peptidase S8/S53 domain"/>
    <property type="match status" value="1"/>
</dbReference>
<evidence type="ECO:0000256" key="1">
    <source>
        <dbReference type="ARBA" id="ARBA00011073"/>
    </source>
</evidence>
<keyword evidence="2 7" id="KW-0645">Protease</keyword>
<keyword evidence="14" id="KW-1185">Reference proteome</keyword>
<evidence type="ECO:0000256" key="5">
    <source>
        <dbReference type="ARBA" id="ARBA00022825"/>
    </source>
</evidence>
<dbReference type="FunFam" id="3.50.30.30:FF:000005">
    <property type="entry name" value="subtilisin-like protease SBT1.5"/>
    <property type="match status" value="1"/>
</dbReference>
<evidence type="ECO:0000313" key="13">
    <source>
        <dbReference type="EMBL" id="OHE96948.1"/>
    </source>
</evidence>
<protein>
    <submittedName>
        <fullName evidence="13">PA domain-containing protein</fullName>
    </submittedName>
</protein>
<dbReference type="InterPro" id="IPR037045">
    <property type="entry name" value="S8pro/Inhibitor_I9_sf"/>
</dbReference>
<dbReference type="FunFam" id="3.40.50.200:FF:000006">
    <property type="entry name" value="Subtilisin-like protease SBT1.5"/>
    <property type="match status" value="1"/>
</dbReference>
<feature type="active site" description="Charge relay system" evidence="6 7">
    <location>
        <position position="145"/>
    </location>
</feature>
<accession>A0A1G4B675</accession>
<dbReference type="Gene3D" id="3.30.70.80">
    <property type="entry name" value="Peptidase S8 propeptide/proteinase inhibitor I9"/>
    <property type="match status" value="1"/>
</dbReference>
<dbReference type="Gene3D" id="2.60.40.2310">
    <property type="match status" value="1"/>
</dbReference>
<feature type="active site" description="Charge relay system" evidence="6 7">
    <location>
        <position position="557"/>
    </location>
</feature>
<dbReference type="InterPro" id="IPR036852">
    <property type="entry name" value="Peptidase_S8/S53_dom_sf"/>
</dbReference>
<feature type="domain" description="Inhibitor I9" evidence="11">
    <location>
        <begin position="26"/>
        <end position="97"/>
    </location>
</feature>
<evidence type="ECO:0000256" key="4">
    <source>
        <dbReference type="ARBA" id="ARBA00022801"/>
    </source>
</evidence>
<feature type="signal peptide" evidence="8">
    <location>
        <begin position="1"/>
        <end position="20"/>
    </location>
</feature>
<dbReference type="InterPro" id="IPR041469">
    <property type="entry name" value="Subtilisin-like_FN3"/>
</dbReference>
<evidence type="ECO:0000313" key="14">
    <source>
        <dbReference type="Proteomes" id="UP000176998"/>
    </source>
</evidence>
<gene>
    <name evidence="13" type="ORF">CORC01_07733</name>
</gene>